<keyword evidence="2" id="KW-1185">Reference proteome</keyword>
<protein>
    <submittedName>
        <fullName evidence="1">Uncharacterized protein</fullName>
    </submittedName>
</protein>
<gene>
    <name evidence="1" type="ORF">G5B47_17350</name>
</gene>
<accession>A0A6M1PR04</accession>
<reference evidence="1 2" key="1">
    <citation type="submission" date="2020-02" db="EMBL/GenBank/DDBJ databases">
        <authorList>
            <person name="Gao J."/>
            <person name="Sun J."/>
        </authorList>
    </citation>
    <scope>NUCLEOTIDE SEQUENCE [LARGE SCALE GENOMIC DNA]</scope>
    <source>
        <strain evidence="1 2">7124</strain>
    </source>
</reference>
<evidence type="ECO:0000313" key="1">
    <source>
        <dbReference type="EMBL" id="NGM84183.1"/>
    </source>
</evidence>
<organism evidence="1 2">
    <name type="scientific">Paenibacillus apii</name>
    <dbReference type="NCBI Taxonomy" id="1850370"/>
    <lineage>
        <taxon>Bacteria</taxon>
        <taxon>Bacillati</taxon>
        <taxon>Bacillota</taxon>
        <taxon>Bacilli</taxon>
        <taxon>Bacillales</taxon>
        <taxon>Paenibacillaceae</taxon>
        <taxon>Paenibacillus</taxon>
    </lineage>
</organism>
<sequence>MAWSWLRVLVVPFSLGSTVLRRNEKTNSYSKIAESDWNLHSDYFELMVQNERLKKEIEDLTV</sequence>
<name>A0A6M1PR04_9BACL</name>
<proteinExistence type="predicted"/>
<dbReference type="EMBL" id="JAAKGU010000008">
    <property type="protein sequence ID" value="NGM84183.1"/>
    <property type="molecule type" value="Genomic_DNA"/>
</dbReference>
<dbReference type="RefSeq" id="WP_165100579.1">
    <property type="nucleotide sequence ID" value="NZ_JAAKGU010000008.1"/>
</dbReference>
<dbReference type="AlphaFoldDB" id="A0A6M1PR04"/>
<evidence type="ECO:0000313" key="2">
    <source>
        <dbReference type="Proteomes" id="UP000480151"/>
    </source>
</evidence>
<dbReference type="Proteomes" id="UP000480151">
    <property type="component" value="Unassembled WGS sequence"/>
</dbReference>
<comment type="caution">
    <text evidence="1">The sequence shown here is derived from an EMBL/GenBank/DDBJ whole genome shotgun (WGS) entry which is preliminary data.</text>
</comment>